<dbReference type="Proteomes" id="UP001234297">
    <property type="component" value="Chromosome 1"/>
</dbReference>
<comment type="caution">
    <text evidence="1">The sequence shown here is derived from an EMBL/GenBank/DDBJ whole genome shotgun (WGS) entry which is preliminary data.</text>
</comment>
<accession>A0ACC2MXM8</accession>
<evidence type="ECO:0000313" key="1">
    <source>
        <dbReference type="EMBL" id="KAJ8650527.1"/>
    </source>
</evidence>
<reference evidence="1 2" key="1">
    <citation type="journal article" date="2022" name="Hortic Res">
        <title>A haplotype resolved chromosomal level avocado genome allows analysis of novel avocado genes.</title>
        <authorList>
            <person name="Nath O."/>
            <person name="Fletcher S.J."/>
            <person name="Hayward A."/>
            <person name="Shaw L.M."/>
            <person name="Masouleh A.K."/>
            <person name="Furtado A."/>
            <person name="Henry R.J."/>
            <person name="Mitter N."/>
        </authorList>
    </citation>
    <scope>NUCLEOTIDE SEQUENCE [LARGE SCALE GENOMIC DNA]</scope>
    <source>
        <strain evidence="2">cv. Hass</strain>
    </source>
</reference>
<protein>
    <submittedName>
        <fullName evidence="1">Uncharacterized protein</fullName>
    </submittedName>
</protein>
<dbReference type="EMBL" id="CM056809">
    <property type="protein sequence ID" value="KAJ8650527.1"/>
    <property type="molecule type" value="Genomic_DNA"/>
</dbReference>
<sequence length="128" mass="14562">MLICTASVHCGSQVLPLKWTALPHEVVLIGSTMERVLVCMYTSYHSGFGLARNLEFHEHHRRELFPRELPDDTWGGLGCINGNNSFNAARIFMVDIIQEILRDKSTPTLTLNHSSKETSRWELCPPIR</sequence>
<organism evidence="1 2">
    <name type="scientific">Persea americana</name>
    <name type="common">Avocado</name>
    <dbReference type="NCBI Taxonomy" id="3435"/>
    <lineage>
        <taxon>Eukaryota</taxon>
        <taxon>Viridiplantae</taxon>
        <taxon>Streptophyta</taxon>
        <taxon>Embryophyta</taxon>
        <taxon>Tracheophyta</taxon>
        <taxon>Spermatophyta</taxon>
        <taxon>Magnoliopsida</taxon>
        <taxon>Magnoliidae</taxon>
        <taxon>Laurales</taxon>
        <taxon>Lauraceae</taxon>
        <taxon>Persea</taxon>
    </lineage>
</organism>
<name>A0ACC2MXM8_PERAE</name>
<gene>
    <name evidence="1" type="ORF">MRB53_003550</name>
</gene>
<proteinExistence type="predicted"/>
<evidence type="ECO:0000313" key="2">
    <source>
        <dbReference type="Proteomes" id="UP001234297"/>
    </source>
</evidence>
<keyword evidence="2" id="KW-1185">Reference proteome</keyword>